<proteinExistence type="predicted"/>
<protein>
    <recommendedName>
        <fullName evidence="1">DDE-1 domain-containing protein</fullName>
    </recommendedName>
</protein>
<keyword evidence="3" id="KW-1185">Reference proteome</keyword>
<dbReference type="AlphaFoldDB" id="A0A317SL29"/>
<evidence type="ECO:0000313" key="2">
    <source>
        <dbReference type="EMBL" id="PWW73911.1"/>
    </source>
</evidence>
<name>A0A317SL29_9PEZI</name>
<feature type="domain" description="DDE-1" evidence="1">
    <location>
        <begin position="110"/>
        <end position="231"/>
    </location>
</feature>
<dbReference type="STRING" id="42249.A0A317SL29"/>
<accession>A0A317SL29</accession>
<sequence>MQDYCFPPRISLVNEMAIYLYSKRNAEHAKSIDCNWHLAFLDRHPELGIKYSRQIEHLESAIVKYDIVPENLYNLDEISYLMEFTQSCRVIYGKDLRQQNGALCACDGRREMVTVIETICADGSQLLPMIIFKGDGVQESWVENSQLCMPDEILVGYSENGWTDRKKSLRYLEHFFGPSSLTAAKASNGSRFRMLLFDVYSSPVTWEFLLYCLQNRIVPFCLPSHTTHKLQ</sequence>
<evidence type="ECO:0000313" key="3">
    <source>
        <dbReference type="Proteomes" id="UP000246991"/>
    </source>
</evidence>
<dbReference type="Proteomes" id="UP000246991">
    <property type="component" value="Unassembled WGS sequence"/>
</dbReference>
<organism evidence="2 3">
    <name type="scientific">Tuber magnatum</name>
    <name type="common">white Piedmont truffle</name>
    <dbReference type="NCBI Taxonomy" id="42249"/>
    <lineage>
        <taxon>Eukaryota</taxon>
        <taxon>Fungi</taxon>
        <taxon>Dikarya</taxon>
        <taxon>Ascomycota</taxon>
        <taxon>Pezizomycotina</taxon>
        <taxon>Pezizomycetes</taxon>
        <taxon>Pezizales</taxon>
        <taxon>Tuberaceae</taxon>
        <taxon>Tuber</taxon>
    </lineage>
</organism>
<evidence type="ECO:0000259" key="1">
    <source>
        <dbReference type="Pfam" id="PF03184"/>
    </source>
</evidence>
<comment type="caution">
    <text evidence="2">The sequence shown here is derived from an EMBL/GenBank/DDBJ whole genome shotgun (WGS) entry which is preliminary data.</text>
</comment>
<dbReference type="Pfam" id="PF03184">
    <property type="entry name" value="DDE_1"/>
    <property type="match status" value="1"/>
</dbReference>
<dbReference type="GO" id="GO:0003676">
    <property type="term" value="F:nucleic acid binding"/>
    <property type="evidence" value="ECO:0007669"/>
    <property type="project" value="InterPro"/>
</dbReference>
<dbReference type="OrthoDB" id="3265672at2759"/>
<gene>
    <name evidence="2" type="ORF">C7212DRAFT_299211</name>
</gene>
<feature type="non-terminal residue" evidence="2">
    <location>
        <position position="231"/>
    </location>
</feature>
<reference evidence="2 3" key="1">
    <citation type="submission" date="2018-03" db="EMBL/GenBank/DDBJ databases">
        <title>Genomes of Pezizomycetes fungi and the evolution of truffles.</title>
        <authorList>
            <person name="Murat C."/>
            <person name="Payen T."/>
            <person name="Noel B."/>
            <person name="Kuo A."/>
            <person name="Martin F.M."/>
        </authorList>
    </citation>
    <scope>NUCLEOTIDE SEQUENCE [LARGE SCALE GENOMIC DNA]</scope>
    <source>
        <strain evidence="2">091103-1</strain>
    </source>
</reference>
<dbReference type="EMBL" id="PYWC01000071">
    <property type="protein sequence ID" value="PWW73911.1"/>
    <property type="molecule type" value="Genomic_DNA"/>
</dbReference>
<dbReference type="InterPro" id="IPR004875">
    <property type="entry name" value="DDE_SF_endonuclease_dom"/>
</dbReference>